<comment type="caution">
    <text evidence="1">The sequence shown here is derived from an EMBL/GenBank/DDBJ whole genome shotgun (WGS) entry which is preliminary data.</text>
</comment>
<proteinExistence type="predicted"/>
<evidence type="ECO:0000313" key="1">
    <source>
        <dbReference type="EMBL" id="KAI4316765.1"/>
    </source>
</evidence>
<evidence type="ECO:0000313" key="2">
    <source>
        <dbReference type="Proteomes" id="UP000828941"/>
    </source>
</evidence>
<reference evidence="1 2" key="1">
    <citation type="journal article" date="2022" name="DNA Res.">
        <title>Chromosomal-level genome assembly of the orchid tree Bauhinia variegata (Leguminosae; Cercidoideae) supports the allotetraploid origin hypothesis of Bauhinia.</title>
        <authorList>
            <person name="Zhong Y."/>
            <person name="Chen Y."/>
            <person name="Zheng D."/>
            <person name="Pang J."/>
            <person name="Liu Y."/>
            <person name="Luo S."/>
            <person name="Meng S."/>
            <person name="Qian L."/>
            <person name="Wei D."/>
            <person name="Dai S."/>
            <person name="Zhou R."/>
        </authorList>
    </citation>
    <scope>NUCLEOTIDE SEQUENCE [LARGE SCALE GENOMIC DNA]</scope>
    <source>
        <strain evidence="1">BV-YZ2020</strain>
    </source>
</reference>
<organism evidence="1 2">
    <name type="scientific">Bauhinia variegata</name>
    <name type="common">Purple orchid tree</name>
    <name type="synonym">Phanera variegata</name>
    <dbReference type="NCBI Taxonomy" id="167791"/>
    <lineage>
        <taxon>Eukaryota</taxon>
        <taxon>Viridiplantae</taxon>
        <taxon>Streptophyta</taxon>
        <taxon>Embryophyta</taxon>
        <taxon>Tracheophyta</taxon>
        <taxon>Spermatophyta</taxon>
        <taxon>Magnoliopsida</taxon>
        <taxon>eudicotyledons</taxon>
        <taxon>Gunneridae</taxon>
        <taxon>Pentapetalae</taxon>
        <taxon>rosids</taxon>
        <taxon>fabids</taxon>
        <taxon>Fabales</taxon>
        <taxon>Fabaceae</taxon>
        <taxon>Cercidoideae</taxon>
        <taxon>Cercideae</taxon>
        <taxon>Bauhiniinae</taxon>
        <taxon>Bauhinia</taxon>
    </lineage>
</organism>
<name>A0ACB9LYG3_BAUVA</name>
<gene>
    <name evidence="1" type="ORF">L6164_024711</name>
</gene>
<keyword evidence="2" id="KW-1185">Reference proteome</keyword>
<sequence length="104" mass="11675">MAIIFALIYGGSDTTAGTLVGAISLLLNNRHLLKKAQEELDQKIHLVFDQRFLTNYAHIDFRGQNFELIPFGYGRRLCPGISFALQVLHLTLVCLLHAFDFATP</sequence>
<dbReference type="EMBL" id="CM039435">
    <property type="protein sequence ID" value="KAI4316765.1"/>
    <property type="molecule type" value="Genomic_DNA"/>
</dbReference>
<dbReference type="Proteomes" id="UP000828941">
    <property type="component" value="Chromosome 10"/>
</dbReference>
<protein>
    <submittedName>
        <fullName evidence="1">Uncharacterized protein</fullName>
    </submittedName>
</protein>
<accession>A0ACB9LYG3</accession>